<protein>
    <submittedName>
        <fullName evidence="1">Uncharacterized protein</fullName>
    </submittedName>
</protein>
<dbReference type="EMBL" id="OZ035838">
    <property type="protein sequence ID" value="CAL1583505.1"/>
    <property type="molecule type" value="Genomic_DNA"/>
</dbReference>
<name>A0AAV2K0Z2_KNICA</name>
<proteinExistence type="predicted"/>
<organism evidence="1 2">
    <name type="scientific">Knipowitschia caucasica</name>
    <name type="common">Caucasian dwarf goby</name>
    <name type="synonym">Pomatoschistus caucasicus</name>
    <dbReference type="NCBI Taxonomy" id="637954"/>
    <lineage>
        <taxon>Eukaryota</taxon>
        <taxon>Metazoa</taxon>
        <taxon>Chordata</taxon>
        <taxon>Craniata</taxon>
        <taxon>Vertebrata</taxon>
        <taxon>Euteleostomi</taxon>
        <taxon>Actinopterygii</taxon>
        <taxon>Neopterygii</taxon>
        <taxon>Teleostei</taxon>
        <taxon>Neoteleostei</taxon>
        <taxon>Acanthomorphata</taxon>
        <taxon>Gobiaria</taxon>
        <taxon>Gobiiformes</taxon>
        <taxon>Gobioidei</taxon>
        <taxon>Gobiidae</taxon>
        <taxon>Gobiinae</taxon>
        <taxon>Knipowitschia</taxon>
    </lineage>
</organism>
<sequence length="98" mass="11088">MDEITLLRFENQSLMAEIVEKDLRISTLRKESEDLKASKYRDFQYLATKYWYSSGSVSAVATAVQTPMTIEDVAAGERVDCGLQVNMGDADMLEQEQN</sequence>
<evidence type="ECO:0000313" key="2">
    <source>
        <dbReference type="Proteomes" id="UP001497482"/>
    </source>
</evidence>
<gene>
    <name evidence="1" type="ORF">KC01_LOCUS13968</name>
</gene>
<dbReference type="AlphaFoldDB" id="A0AAV2K0Z2"/>
<dbReference type="Proteomes" id="UP001497482">
    <property type="component" value="Chromosome 16"/>
</dbReference>
<accession>A0AAV2K0Z2</accession>
<reference evidence="1 2" key="1">
    <citation type="submission" date="2024-04" db="EMBL/GenBank/DDBJ databases">
        <authorList>
            <person name="Waldvogel A.-M."/>
            <person name="Schoenle A."/>
        </authorList>
    </citation>
    <scope>NUCLEOTIDE SEQUENCE [LARGE SCALE GENOMIC DNA]</scope>
</reference>
<evidence type="ECO:0000313" key="1">
    <source>
        <dbReference type="EMBL" id="CAL1583505.1"/>
    </source>
</evidence>
<keyword evidence="2" id="KW-1185">Reference proteome</keyword>